<gene>
    <name evidence="3" type="ORF">SAMN05443547_0803</name>
</gene>
<protein>
    <submittedName>
        <fullName evidence="3">Periplasmic chaperone for outer membrane proteins Skp</fullName>
    </submittedName>
</protein>
<dbReference type="Gene3D" id="3.30.910.20">
    <property type="entry name" value="Skp domain"/>
    <property type="match status" value="1"/>
</dbReference>
<keyword evidence="2" id="KW-0732">Signal</keyword>
<dbReference type="Pfam" id="PF03938">
    <property type="entry name" value="OmpH"/>
    <property type="match status" value="1"/>
</dbReference>
<dbReference type="Proteomes" id="UP000184611">
    <property type="component" value="Unassembled WGS sequence"/>
</dbReference>
<dbReference type="SUPFAM" id="SSF111384">
    <property type="entry name" value="OmpH-like"/>
    <property type="match status" value="1"/>
</dbReference>
<organism evidence="3 4">
    <name type="scientific">Flavobacterium cucumis</name>
    <dbReference type="NCBI Taxonomy" id="416016"/>
    <lineage>
        <taxon>Bacteria</taxon>
        <taxon>Pseudomonadati</taxon>
        <taxon>Bacteroidota</taxon>
        <taxon>Flavobacteriia</taxon>
        <taxon>Flavobacteriales</taxon>
        <taxon>Flavobacteriaceae</taxon>
        <taxon>Flavobacterium</taxon>
    </lineage>
</organism>
<evidence type="ECO:0000256" key="1">
    <source>
        <dbReference type="ARBA" id="ARBA00009091"/>
    </source>
</evidence>
<dbReference type="GO" id="GO:0050821">
    <property type="term" value="P:protein stabilization"/>
    <property type="evidence" value="ECO:0007669"/>
    <property type="project" value="TreeGrafter"/>
</dbReference>
<comment type="similarity">
    <text evidence="1">Belongs to the Skp family.</text>
</comment>
<reference evidence="4" key="1">
    <citation type="submission" date="2016-12" db="EMBL/GenBank/DDBJ databases">
        <authorList>
            <person name="Varghese N."/>
            <person name="Submissions S."/>
        </authorList>
    </citation>
    <scope>NUCLEOTIDE SEQUENCE [LARGE SCALE GENOMIC DNA]</scope>
    <source>
        <strain evidence="4">DSM 18830</strain>
    </source>
</reference>
<dbReference type="EMBL" id="FRYK01000001">
    <property type="protein sequence ID" value="SHO72470.1"/>
    <property type="molecule type" value="Genomic_DNA"/>
</dbReference>
<dbReference type="PANTHER" id="PTHR35089:SF1">
    <property type="entry name" value="CHAPERONE PROTEIN SKP"/>
    <property type="match status" value="1"/>
</dbReference>
<evidence type="ECO:0000313" key="4">
    <source>
        <dbReference type="Proteomes" id="UP000184611"/>
    </source>
</evidence>
<keyword evidence="4" id="KW-1185">Reference proteome</keyword>
<sequence>MLLYNLLLLLRKFINYQYRKMKKLVLILAVALGFLACNKTETTAKEFKTAYIDTAVLIEKYEKFKDEDDKFKVKSEELGRPLEAKVRAFQSEAQSFQQNAQAKGPQWAQQKGAELQQREQQLGMEQNALIQQLQQEGAVLKDTLISEVKKFIKDYGKKKGYDYIYGTGDAATILYAKEGYDITKDVLKELNDTYNATKKDVKVAAKEEEKK</sequence>
<name>A0A1M7ZUK4_9FLAO</name>
<dbReference type="InterPro" id="IPR005632">
    <property type="entry name" value="Chaperone_Skp"/>
</dbReference>
<evidence type="ECO:0000256" key="2">
    <source>
        <dbReference type="ARBA" id="ARBA00022729"/>
    </source>
</evidence>
<evidence type="ECO:0000313" key="3">
    <source>
        <dbReference type="EMBL" id="SHO72470.1"/>
    </source>
</evidence>
<proteinExistence type="inferred from homology"/>
<dbReference type="STRING" id="416016.SAMN05443547_0803"/>
<accession>A0A1M7ZUK4</accession>
<dbReference type="GO" id="GO:0005829">
    <property type="term" value="C:cytosol"/>
    <property type="evidence" value="ECO:0007669"/>
    <property type="project" value="TreeGrafter"/>
</dbReference>
<dbReference type="InterPro" id="IPR024930">
    <property type="entry name" value="Skp_dom_sf"/>
</dbReference>
<dbReference type="SMART" id="SM00935">
    <property type="entry name" value="OmpH"/>
    <property type="match status" value="1"/>
</dbReference>
<dbReference type="AlphaFoldDB" id="A0A1M7ZUK4"/>
<dbReference type="PANTHER" id="PTHR35089">
    <property type="entry name" value="CHAPERONE PROTEIN SKP"/>
    <property type="match status" value="1"/>
</dbReference>
<dbReference type="GO" id="GO:0051082">
    <property type="term" value="F:unfolded protein binding"/>
    <property type="evidence" value="ECO:0007669"/>
    <property type="project" value="InterPro"/>
</dbReference>